<reference evidence="7" key="1">
    <citation type="submission" date="2023-07" db="EMBL/GenBank/DDBJ databases">
        <title>Genome sequencing of Purple Non-Sulfur Bacteria from various extreme environments.</title>
        <authorList>
            <person name="Mayer M."/>
        </authorList>
    </citation>
    <scope>NUCLEOTIDE SEQUENCE [LARGE SCALE GENOMIC DNA]</scope>
    <source>
        <strain evidence="7">DSM 17935</strain>
    </source>
</reference>
<dbReference type="InterPro" id="IPR036291">
    <property type="entry name" value="NAD(P)-bd_dom_sf"/>
</dbReference>
<dbReference type="InterPro" id="IPR011032">
    <property type="entry name" value="GroES-like_sf"/>
</dbReference>
<dbReference type="RefSeq" id="WP_264599986.1">
    <property type="nucleotide sequence ID" value="NZ_JAOQNS010000002.1"/>
</dbReference>
<dbReference type="PROSITE" id="PS00059">
    <property type="entry name" value="ADH_ZINC"/>
    <property type="match status" value="1"/>
</dbReference>
<evidence type="ECO:0000259" key="5">
    <source>
        <dbReference type="SMART" id="SM00829"/>
    </source>
</evidence>
<dbReference type="InterPro" id="IPR020843">
    <property type="entry name" value="ER"/>
</dbReference>
<dbReference type="InterPro" id="IPR013149">
    <property type="entry name" value="ADH-like_C"/>
</dbReference>
<dbReference type="InterPro" id="IPR002328">
    <property type="entry name" value="ADH_Zn_CS"/>
</dbReference>
<evidence type="ECO:0000256" key="3">
    <source>
        <dbReference type="ARBA" id="ARBA00023002"/>
    </source>
</evidence>
<dbReference type="SMART" id="SM00829">
    <property type="entry name" value="PKS_ER"/>
    <property type="match status" value="1"/>
</dbReference>
<evidence type="ECO:0000256" key="2">
    <source>
        <dbReference type="ARBA" id="ARBA00022833"/>
    </source>
</evidence>
<dbReference type="PANTHER" id="PTHR43401:SF2">
    <property type="entry name" value="L-THREONINE 3-DEHYDROGENASE"/>
    <property type="match status" value="1"/>
</dbReference>
<name>A0ABT3H7D1_9HYPH</name>
<dbReference type="PANTHER" id="PTHR43401">
    <property type="entry name" value="L-THREONINE 3-DEHYDROGENASE"/>
    <property type="match status" value="1"/>
</dbReference>
<dbReference type="Pfam" id="PF08240">
    <property type="entry name" value="ADH_N"/>
    <property type="match status" value="1"/>
</dbReference>
<dbReference type="SUPFAM" id="SSF50129">
    <property type="entry name" value="GroES-like"/>
    <property type="match status" value="1"/>
</dbReference>
<comment type="cofactor">
    <cofactor evidence="4">
        <name>Zn(2+)</name>
        <dbReference type="ChEBI" id="CHEBI:29105"/>
    </cofactor>
</comment>
<evidence type="ECO:0000256" key="1">
    <source>
        <dbReference type="ARBA" id="ARBA00022723"/>
    </source>
</evidence>
<dbReference type="Gene3D" id="3.90.180.10">
    <property type="entry name" value="Medium-chain alcohol dehydrogenases, catalytic domain"/>
    <property type="match status" value="1"/>
</dbReference>
<evidence type="ECO:0000313" key="7">
    <source>
        <dbReference type="Proteomes" id="UP001209755"/>
    </source>
</evidence>
<keyword evidence="3" id="KW-0560">Oxidoreductase</keyword>
<keyword evidence="1 4" id="KW-0479">Metal-binding</keyword>
<dbReference type="Gene3D" id="3.40.50.720">
    <property type="entry name" value="NAD(P)-binding Rossmann-like Domain"/>
    <property type="match status" value="1"/>
</dbReference>
<keyword evidence="2 4" id="KW-0862">Zinc</keyword>
<dbReference type="SUPFAM" id="SSF51735">
    <property type="entry name" value="NAD(P)-binding Rossmann-fold domains"/>
    <property type="match status" value="1"/>
</dbReference>
<dbReference type="Pfam" id="PF00107">
    <property type="entry name" value="ADH_zinc_N"/>
    <property type="match status" value="1"/>
</dbReference>
<feature type="domain" description="Enoyl reductase (ER)" evidence="5">
    <location>
        <begin position="12"/>
        <end position="338"/>
    </location>
</feature>
<proteinExistence type="inferred from homology"/>
<gene>
    <name evidence="6" type="ORF">M2319_000631</name>
</gene>
<dbReference type="InterPro" id="IPR050129">
    <property type="entry name" value="Zn_alcohol_dh"/>
</dbReference>
<evidence type="ECO:0000313" key="6">
    <source>
        <dbReference type="EMBL" id="MCW2306312.1"/>
    </source>
</evidence>
<organism evidence="6 7">
    <name type="scientific">Rhodobium gokarnense</name>
    <dbReference type="NCBI Taxonomy" id="364296"/>
    <lineage>
        <taxon>Bacteria</taxon>
        <taxon>Pseudomonadati</taxon>
        <taxon>Pseudomonadota</taxon>
        <taxon>Alphaproteobacteria</taxon>
        <taxon>Hyphomicrobiales</taxon>
        <taxon>Rhodobiaceae</taxon>
        <taxon>Rhodobium</taxon>
    </lineage>
</organism>
<evidence type="ECO:0000256" key="4">
    <source>
        <dbReference type="RuleBase" id="RU361277"/>
    </source>
</evidence>
<accession>A0ABT3H7D1</accession>
<keyword evidence="7" id="KW-1185">Reference proteome</keyword>
<dbReference type="InterPro" id="IPR013154">
    <property type="entry name" value="ADH-like_N"/>
</dbReference>
<dbReference type="Proteomes" id="UP001209755">
    <property type="component" value="Unassembled WGS sequence"/>
</dbReference>
<comment type="caution">
    <text evidence="6">The sequence shown here is derived from an EMBL/GenBank/DDBJ whole genome shotgun (WGS) entry which is preliminary data.</text>
</comment>
<sequence length="345" mass="35956">MKHARSAFFTPGSDFTIEDVPLSPPGRGEVRIAIGFCGICGTDQHIFHGAMAHRLGDRRVLGHEASGVIQAIGEGVDDFSLGDRVVVRPLSSCGTCPACKAGHTHVCQNLKFLGIDTDGGFSEAWTVPAETVHHLPEGISLKSAALVEPTAVACHDVRRGRVAPGEDVLVIGGGPIGILVAIAAREAGARVTVSEINDSRLALIGKLGFDAINPSRDDVAATMMEKTGGKGADVVFEVSGAQAGLNATTAVAAVRGRIVVVAIYPEAPSIEMFQYFWKELELIGARVYEAEDYDRAIAMIADGKVDAAALITDVHPLDHIGAAFAGLDGSGAAMKTLIEVSGELA</sequence>
<dbReference type="EMBL" id="JAOQNS010000002">
    <property type="protein sequence ID" value="MCW2306312.1"/>
    <property type="molecule type" value="Genomic_DNA"/>
</dbReference>
<comment type="similarity">
    <text evidence="4">Belongs to the zinc-containing alcohol dehydrogenase family.</text>
</comment>
<protein>
    <submittedName>
        <fullName evidence="6">2-desacetyl-2-hydroxyethyl bacteriochlorophyllide A dehydrogenase</fullName>
    </submittedName>
</protein>